<comment type="caution">
    <text evidence="10">The sequence shown here is derived from an EMBL/GenBank/DDBJ whole genome shotgun (WGS) entry which is preliminary data.</text>
</comment>
<dbReference type="AlphaFoldDB" id="A0A9P4GWJ8"/>
<gene>
    <name evidence="10" type="ORF">EK21DRAFT_13349</name>
</gene>
<dbReference type="Gene3D" id="1.10.510.10">
    <property type="entry name" value="Transferase(Phosphotransferase) domain 1"/>
    <property type="match status" value="1"/>
</dbReference>
<evidence type="ECO:0000256" key="8">
    <source>
        <dbReference type="ARBA" id="ARBA00048679"/>
    </source>
</evidence>
<organism evidence="10 11">
    <name type="scientific">Setomelanomma holmii</name>
    <dbReference type="NCBI Taxonomy" id="210430"/>
    <lineage>
        <taxon>Eukaryota</taxon>
        <taxon>Fungi</taxon>
        <taxon>Dikarya</taxon>
        <taxon>Ascomycota</taxon>
        <taxon>Pezizomycotina</taxon>
        <taxon>Dothideomycetes</taxon>
        <taxon>Pleosporomycetidae</taxon>
        <taxon>Pleosporales</taxon>
        <taxon>Pleosporineae</taxon>
        <taxon>Phaeosphaeriaceae</taxon>
        <taxon>Setomelanomma</taxon>
    </lineage>
</organism>
<comment type="catalytic activity">
    <reaction evidence="8">
        <text>L-seryl-[protein] + ATP = O-phospho-L-seryl-[protein] + ADP + H(+)</text>
        <dbReference type="Rhea" id="RHEA:17989"/>
        <dbReference type="Rhea" id="RHEA-COMP:9863"/>
        <dbReference type="Rhea" id="RHEA-COMP:11604"/>
        <dbReference type="ChEBI" id="CHEBI:15378"/>
        <dbReference type="ChEBI" id="CHEBI:29999"/>
        <dbReference type="ChEBI" id="CHEBI:30616"/>
        <dbReference type="ChEBI" id="CHEBI:83421"/>
        <dbReference type="ChEBI" id="CHEBI:456216"/>
        <dbReference type="EC" id="2.7.11.1"/>
    </reaction>
</comment>
<feature type="domain" description="Protein kinase" evidence="9">
    <location>
        <begin position="7"/>
        <end position="293"/>
    </location>
</feature>
<dbReference type="PROSITE" id="PS00108">
    <property type="entry name" value="PROTEIN_KINASE_ST"/>
    <property type="match status" value="1"/>
</dbReference>
<evidence type="ECO:0000259" key="9">
    <source>
        <dbReference type="PROSITE" id="PS50011"/>
    </source>
</evidence>
<name>A0A9P4GWJ8_9PLEO</name>
<evidence type="ECO:0000313" key="10">
    <source>
        <dbReference type="EMBL" id="KAF2024283.1"/>
    </source>
</evidence>
<dbReference type="InterPro" id="IPR000719">
    <property type="entry name" value="Prot_kinase_dom"/>
</dbReference>
<keyword evidence="2" id="KW-0723">Serine/threonine-protein kinase</keyword>
<feature type="non-terminal residue" evidence="10">
    <location>
        <position position="298"/>
    </location>
</feature>
<dbReference type="GO" id="GO:0005524">
    <property type="term" value="F:ATP binding"/>
    <property type="evidence" value="ECO:0007669"/>
    <property type="project" value="UniProtKB-KW"/>
</dbReference>
<keyword evidence="5 10" id="KW-0418">Kinase</keyword>
<evidence type="ECO:0000256" key="4">
    <source>
        <dbReference type="ARBA" id="ARBA00022741"/>
    </source>
</evidence>
<evidence type="ECO:0000256" key="3">
    <source>
        <dbReference type="ARBA" id="ARBA00022679"/>
    </source>
</evidence>
<dbReference type="SMART" id="SM00220">
    <property type="entry name" value="S_TKc"/>
    <property type="match status" value="1"/>
</dbReference>
<keyword evidence="6" id="KW-0067">ATP-binding</keyword>
<dbReference type="EMBL" id="ML978301">
    <property type="protein sequence ID" value="KAF2024283.1"/>
    <property type="molecule type" value="Genomic_DNA"/>
</dbReference>
<dbReference type="PROSITE" id="PS50011">
    <property type="entry name" value="PROTEIN_KINASE_DOM"/>
    <property type="match status" value="1"/>
</dbReference>
<sequence length="298" mass="33875">MPSRSSFTVVKSLAAAANGAQNSGVYLVRNKKTGKLFIEKRIGLRFVENGHAKREVKAMKACCSYTHVIRIEAYDLDASRLGYASVFMQHCELGCLDTLITRYSSRGLRLADEGFLWKVFWDCSLALAQMWTGADAETIRQRARKDKFTKEVIPAKRVVHRDLKPSNIFLTWQDPFDVERCPYPTSVIGDFGCSVMPEDVFAGKAHMYQHSGCTPAFMPPEAEWKWCSRGDIYQLGLSIHCLARMDPDPKLRRRDILPGMYKHDGLRKLLTMCCQYDPDNRPVAGELPALVYRGYCAW</sequence>
<evidence type="ECO:0000256" key="7">
    <source>
        <dbReference type="ARBA" id="ARBA00047899"/>
    </source>
</evidence>
<evidence type="ECO:0000256" key="5">
    <source>
        <dbReference type="ARBA" id="ARBA00022777"/>
    </source>
</evidence>
<evidence type="ECO:0000313" key="11">
    <source>
        <dbReference type="Proteomes" id="UP000799777"/>
    </source>
</evidence>
<comment type="catalytic activity">
    <reaction evidence="7">
        <text>L-threonyl-[protein] + ATP = O-phospho-L-threonyl-[protein] + ADP + H(+)</text>
        <dbReference type="Rhea" id="RHEA:46608"/>
        <dbReference type="Rhea" id="RHEA-COMP:11060"/>
        <dbReference type="Rhea" id="RHEA-COMP:11605"/>
        <dbReference type="ChEBI" id="CHEBI:15378"/>
        <dbReference type="ChEBI" id="CHEBI:30013"/>
        <dbReference type="ChEBI" id="CHEBI:30616"/>
        <dbReference type="ChEBI" id="CHEBI:61977"/>
        <dbReference type="ChEBI" id="CHEBI:456216"/>
        <dbReference type="EC" id="2.7.11.1"/>
    </reaction>
</comment>
<keyword evidence="3" id="KW-0808">Transferase</keyword>
<dbReference type="InterPro" id="IPR008271">
    <property type="entry name" value="Ser/Thr_kinase_AS"/>
</dbReference>
<keyword evidence="11" id="KW-1185">Reference proteome</keyword>
<evidence type="ECO:0000256" key="2">
    <source>
        <dbReference type="ARBA" id="ARBA00022527"/>
    </source>
</evidence>
<dbReference type="EC" id="2.7.11.1" evidence="1"/>
<dbReference type="InterPro" id="IPR050660">
    <property type="entry name" value="NEK_Ser/Thr_kinase"/>
</dbReference>
<dbReference type="GO" id="GO:0004674">
    <property type="term" value="F:protein serine/threonine kinase activity"/>
    <property type="evidence" value="ECO:0007669"/>
    <property type="project" value="UniProtKB-KW"/>
</dbReference>
<keyword evidence="4" id="KW-0547">Nucleotide-binding</keyword>
<dbReference type="InterPro" id="IPR011009">
    <property type="entry name" value="Kinase-like_dom_sf"/>
</dbReference>
<accession>A0A9P4GWJ8</accession>
<evidence type="ECO:0000256" key="6">
    <source>
        <dbReference type="ARBA" id="ARBA00022840"/>
    </source>
</evidence>
<protein>
    <recommendedName>
        <fullName evidence="1">non-specific serine/threonine protein kinase</fullName>
        <ecNumber evidence="1">2.7.11.1</ecNumber>
    </recommendedName>
</protein>
<dbReference type="OrthoDB" id="310217at2759"/>
<reference evidence="10" key="1">
    <citation type="journal article" date="2020" name="Stud. Mycol.">
        <title>101 Dothideomycetes genomes: a test case for predicting lifestyles and emergence of pathogens.</title>
        <authorList>
            <person name="Haridas S."/>
            <person name="Albert R."/>
            <person name="Binder M."/>
            <person name="Bloem J."/>
            <person name="Labutti K."/>
            <person name="Salamov A."/>
            <person name="Andreopoulos B."/>
            <person name="Baker S."/>
            <person name="Barry K."/>
            <person name="Bills G."/>
            <person name="Bluhm B."/>
            <person name="Cannon C."/>
            <person name="Castanera R."/>
            <person name="Culley D."/>
            <person name="Daum C."/>
            <person name="Ezra D."/>
            <person name="Gonzalez J."/>
            <person name="Henrissat B."/>
            <person name="Kuo A."/>
            <person name="Liang C."/>
            <person name="Lipzen A."/>
            <person name="Lutzoni F."/>
            <person name="Magnuson J."/>
            <person name="Mondo S."/>
            <person name="Nolan M."/>
            <person name="Ohm R."/>
            <person name="Pangilinan J."/>
            <person name="Park H.-J."/>
            <person name="Ramirez L."/>
            <person name="Alfaro M."/>
            <person name="Sun H."/>
            <person name="Tritt A."/>
            <person name="Yoshinaga Y."/>
            <person name="Zwiers L.-H."/>
            <person name="Turgeon B."/>
            <person name="Goodwin S."/>
            <person name="Spatafora J."/>
            <person name="Crous P."/>
            <person name="Grigoriev I."/>
        </authorList>
    </citation>
    <scope>NUCLEOTIDE SEQUENCE</scope>
    <source>
        <strain evidence="10">CBS 110217</strain>
    </source>
</reference>
<evidence type="ECO:0000256" key="1">
    <source>
        <dbReference type="ARBA" id="ARBA00012513"/>
    </source>
</evidence>
<dbReference type="PANTHER" id="PTHR43671:SF98">
    <property type="entry name" value="SERINE_THREONINE-PROTEIN KINASE NEK11"/>
    <property type="match status" value="1"/>
</dbReference>
<dbReference type="SUPFAM" id="SSF56112">
    <property type="entry name" value="Protein kinase-like (PK-like)"/>
    <property type="match status" value="1"/>
</dbReference>
<proteinExistence type="predicted"/>
<dbReference type="Proteomes" id="UP000799777">
    <property type="component" value="Unassembled WGS sequence"/>
</dbReference>
<dbReference type="PANTHER" id="PTHR43671">
    <property type="entry name" value="SERINE/THREONINE-PROTEIN KINASE NEK"/>
    <property type="match status" value="1"/>
</dbReference>